<evidence type="ECO:0000313" key="3">
    <source>
        <dbReference type="EMBL" id="MBB3168392.1"/>
    </source>
</evidence>
<comment type="caution">
    <text evidence="3">The sequence shown here is derived from an EMBL/GenBank/DDBJ whole genome shotgun (WGS) entry which is preliminary data.</text>
</comment>
<evidence type="ECO:0000256" key="2">
    <source>
        <dbReference type="ARBA" id="ARBA00023002"/>
    </source>
</evidence>
<keyword evidence="2" id="KW-0560">Oxidoreductase</keyword>
<dbReference type="RefSeq" id="WP_183909876.1">
    <property type="nucleotide sequence ID" value="NZ_JACHXZ010000002.1"/>
</dbReference>
<evidence type="ECO:0000256" key="1">
    <source>
        <dbReference type="ARBA" id="ARBA00006484"/>
    </source>
</evidence>
<dbReference type="PRINTS" id="PR00081">
    <property type="entry name" value="GDHRDH"/>
</dbReference>
<organism evidence="3 4">
    <name type="scientific">Simiduia aestuariiviva</name>
    <dbReference type="NCBI Taxonomy" id="1510459"/>
    <lineage>
        <taxon>Bacteria</taxon>
        <taxon>Pseudomonadati</taxon>
        <taxon>Pseudomonadota</taxon>
        <taxon>Gammaproteobacteria</taxon>
        <taxon>Cellvibrionales</taxon>
        <taxon>Cellvibrionaceae</taxon>
        <taxon>Simiduia</taxon>
    </lineage>
</organism>
<sequence>MNPLDYQAPANLLEQRVIAVTGAGDGIGKEAALTFARHGATVILMGKTVAKLENVFDQIADENLAEAAIYPIDFFGATEPDYIDMCNRIEAAFGKLDGILFNAAELGDRTPLQNYAIDTWQRLMQVNVTAPFLMCKHLLPLLRKSDDASLVFTGSSVGYKGRAYWGAYAVTKAAGENLMQTLADEEDGTSTVRANSINPGATRTKMRAKAFPAENPSTVKTPGELMPAYLYLMGRDSKHLNGSQVDASSRKID</sequence>
<dbReference type="PROSITE" id="PS00061">
    <property type="entry name" value="ADH_SHORT"/>
    <property type="match status" value="1"/>
</dbReference>
<reference evidence="3 4" key="1">
    <citation type="submission" date="2020-08" db="EMBL/GenBank/DDBJ databases">
        <title>Genomic Encyclopedia of Type Strains, Phase III (KMG-III): the genomes of soil and plant-associated and newly described type strains.</title>
        <authorList>
            <person name="Whitman W."/>
        </authorList>
    </citation>
    <scope>NUCLEOTIDE SEQUENCE [LARGE SCALE GENOMIC DNA]</scope>
    <source>
        <strain evidence="3 4">CECT 8571</strain>
    </source>
</reference>
<name>A0A839UKM3_9GAMM</name>
<proteinExistence type="inferred from homology"/>
<comment type="similarity">
    <text evidence="1">Belongs to the short-chain dehydrogenases/reductases (SDR) family.</text>
</comment>
<dbReference type="InterPro" id="IPR036291">
    <property type="entry name" value="NAD(P)-bd_dom_sf"/>
</dbReference>
<keyword evidence="4" id="KW-1185">Reference proteome</keyword>
<dbReference type="NCBIfam" id="NF006509">
    <property type="entry name" value="PRK08945.1"/>
    <property type="match status" value="1"/>
</dbReference>
<protein>
    <submittedName>
        <fullName evidence="3">NAD(P)-dependent dehydrogenase (Short-subunit alcohol dehydrogenase family)</fullName>
    </submittedName>
</protein>
<dbReference type="InterPro" id="IPR020904">
    <property type="entry name" value="Sc_DH/Rdtase_CS"/>
</dbReference>
<evidence type="ECO:0000313" key="4">
    <source>
        <dbReference type="Proteomes" id="UP000559987"/>
    </source>
</evidence>
<dbReference type="Gene3D" id="3.40.50.720">
    <property type="entry name" value="NAD(P)-binding Rossmann-like Domain"/>
    <property type="match status" value="1"/>
</dbReference>
<dbReference type="PANTHER" id="PTHR42901">
    <property type="entry name" value="ALCOHOL DEHYDROGENASE"/>
    <property type="match status" value="1"/>
</dbReference>
<dbReference type="PANTHER" id="PTHR42901:SF1">
    <property type="entry name" value="ALCOHOL DEHYDROGENASE"/>
    <property type="match status" value="1"/>
</dbReference>
<dbReference type="Pfam" id="PF00106">
    <property type="entry name" value="adh_short"/>
    <property type="match status" value="1"/>
</dbReference>
<accession>A0A839UKM3</accession>
<gene>
    <name evidence="3" type="ORF">FHS30_001576</name>
</gene>
<dbReference type="EMBL" id="JACHXZ010000002">
    <property type="protein sequence ID" value="MBB3168392.1"/>
    <property type="molecule type" value="Genomic_DNA"/>
</dbReference>
<dbReference type="GO" id="GO:0016491">
    <property type="term" value="F:oxidoreductase activity"/>
    <property type="evidence" value="ECO:0007669"/>
    <property type="project" value="UniProtKB-KW"/>
</dbReference>
<dbReference type="Proteomes" id="UP000559987">
    <property type="component" value="Unassembled WGS sequence"/>
</dbReference>
<dbReference type="InterPro" id="IPR002347">
    <property type="entry name" value="SDR_fam"/>
</dbReference>
<dbReference type="SUPFAM" id="SSF51735">
    <property type="entry name" value="NAD(P)-binding Rossmann-fold domains"/>
    <property type="match status" value="1"/>
</dbReference>
<dbReference type="AlphaFoldDB" id="A0A839UKM3"/>